<name>A0A7R9QNH0_9ACAR</name>
<keyword evidence="2" id="KW-1185">Reference proteome</keyword>
<protein>
    <submittedName>
        <fullName evidence="1">Uncharacterized protein</fullName>
    </submittedName>
</protein>
<gene>
    <name evidence="1" type="ORF">OSB1V03_LOCUS23320</name>
</gene>
<sequence>MKRLNIWKHFHIGHHNTTNGSENC</sequence>
<accession>A0A7R9QNH0</accession>
<organism evidence="1">
    <name type="scientific">Medioppia subpectinata</name>
    <dbReference type="NCBI Taxonomy" id="1979941"/>
    <lineage>
        <taxon>Eukaryota</taxon>
        <taxon>Metazoa</taxon>
        <taxon>Ecdysozoa</taxon>
        <taxon>Arthropoda</taxon>
        <taxon>Chelicerata</taxon>
        <taxon>Arachnida</taxon>
        <taxon>Acari</taxon>
        <taxon>Acariformes</taxon>
        <taxon>Sarcoptiformes</taxon>
        <taxon>Oribatida</taxon>
        <taxon>Brachypylina</taxon>
        <taxon>Oppioidea</taxon>
        <taxon>Oppiidae</taxon>
        <taxon>Medioppia</taxon>
    </lineage>
</organism>
<evidence type="ECO:0000313" key="1">
    <source>
        <dbReference type="EMBL" id="CAD7651366.1"/>
    </source>
</evidence>
<dbReference type="EMBL" id="OC911770">
    <property type="protein sequence ID" value="CAD7651366.1"/>
    <property type="molecule type" value="Genomic_DNA"/>
</dbReference>
<dbReference type="Proteomes" id="UP000759131">
    <property type="component" value="Unassembled WGS sequence"/>
</dbReference>
<reference evidence="1" key="1">
    <citation type="submission" date="2020-11" db="EMBL/GenBank/DDBJ databases">
        <authorList>
            <person name="Tran Van P."/>
        </authorList>
    </citation>
    <scope>NUCLEOTIDE SEQUENCE</scope>
</reference>
<evidence type="ECO:0000313" key="2">
    <source>
        <dbReference type="Proteomes" id="UP000759131"/>
    </source>
</evidence>
<dbReference type="EMBL" id="CAJPIZ010057195">
    <property type="protein sequence ID" value="CAG2123375.1"/>
    <property type="molecule type" value="Genomic_DNA"/>
</dbReference>
<proteinExistence type="predicted"/>
<dbReference type="AlphaFoldDB" id="A0A7R9QNH0"/>